<dbReference type="PROSITE" id="PS51257">
    <property type="entry name" value="PROKAR_LIPOPROTEIN"/>
    <property type="match status" value="1"/>
</dbReference>
<protein>
    <submittedName>
        <fullName evidence="3">Peptide/nickel transport system substrate-binding protein</fullName>
    </submittedName>
</protein>
<dbReference type="GO" id="GO:1904680">
    <property type="term" value="F:peptide transmembrane transporter activity"/>
    <property type="evidence" value="ECO:0007669"/>
    <property type="project" value="TreeGrafter"/>
</dbReference>
<dbReference type="EMBL" id="LT629732">
    <property type="protein sequence ID" value="SDS66737.1"/>
    <property type="molecule type" value="Genomic_DNA"/>
</dbReference>
<dbReference type="Proteomes" id="UP000198983">
    <property type="component" value="Chromosome I"/>
</dbReference>
<feature type="compositionally biased region" description="Basic and acidic residues" evidence="1">
    <location>
        <begin position="588"/>
        <end position="610"/>
    </location>
</feature>
<dbReference type="SUPFAM" id="SSF53850">
    <property type="entry name" value="Periplasmic binding protein-like II"/>
    <property type="match status" value="1"/>
</dbReference>
<dbReference type="GO" id="GO:0015833">
    <property type="term" value="P:peptide transport"/>
    <property type="evidence" value="ECO:0007669"/>
    <property type="project" value="TreeGrafter"/>
</dbReference>
<organism evidence="3 4">
    <name type="scientific">Actinopolymorpha singaporensis</name>
    <dbReference type="NCBI Taxonomy" id="117157"/>
    <lineage>
        <taxon>Bacteria</taxon>
        <taxon>Bacillati</taxon>
        <taxon>Actinomycetota</taxon>
        <taxon>Actinomycetes</taxon>
        <taxon>Propionibacteriales</taxon>
        <taxon>Actinopolymorphaceae</taxon>
        <taxon>Actinopolymorpha</taxon>
    </lineage>
</organism>
<feature type="region of interest" description="Disordered" evidence="1">
    <location>
        <begin position="588"/>
        <end position="614"/>
    </location>
</feature>
<gene>
    <name evidence="3" type="ORF">SAMN04489717_3441</name>
</gene>
<name>A0A1H1U2R3_9ACTN</name>
<reference evidence="3 4" key="1">
    <citation type="submission" date="2016-10" db="EMBL/GenBank/DDBJ databases">
        <authorList>
            <person name="de Groot N.N."/>
        </authorList>
    </citation>
    <scope>NUCLEOTIDE SEQUENCE [LARGE SCALE GENOMIC DNA]</scope>
    <source>
        <strain evidence="3 4">DSM 22024</strain>
    </source>
</reference>
<dbReference type="PANTHER" id="PTHR30290">
    <property type="entry name" value="PERIPLASMIC BINDING COMPONENT OF ABC TRANSPORTER"/>
    <property type="match status" value="1"/>
</dbReference>
<dbReference type="InterPro" id="IPR006311">
    <property type="entry name" value="TAT_signal"/>
</dbReference>
<accession>A0A1H1U2R3</accession>
<feature type="domain" description="Solute-binding protein family 5" evidence="2">
    <location>
        <begin position="139"/>
        <end position="562"/>
    </location>
</feature>
<feature type="region of interest" description="Disordered" evidence="1">
    <location>
        <begin position="29"/>
        <end position="68"/>
    </location>
</feature>
<dbReference type="PANTHER" id="PTHR30290:SF62">
    <property type="entry name" value="OLIGOPEPTIDE ABC TRANSPORTER, PERIPLASMIC OLIGOPEPTIDE-BINDING PROTEIN"/>
    <property type="match status" value="1"/>
</dbReference>
<evidence type="ECO:0000313" key="4">
    <source>
        <dbReference type="Proteomes" id="UP000198983"/>
    </source>
</evidence>
<evidence type="ECO:0000259" key="2">
    <source>
        <dbReference type="Pfam" id="PF00496"/>
    </source>
</evidence>
<dbReference type="Pfam" id="PF00496">
    <property type="entry name" value="SBP_bac_5"/>
    <property type="match status" value="1"/>
</dbReference>
<dbReference type="AlphaFoldDB" id="A0A1H1U2R3"/>
<evidence type="ECO:0000313" key="3">
    <source>
        <dbReference type="EMBL" id="SDS66737.1"/>
    </source>
</evidence>
<dbReference type="Gene3D" id="3.10.105.10">
    <property type="entry name" value="Dipeptide-binding Protein, Domain 3"/>
    <property type="match status" value="1"/>
</dbReference>
<evidence type="ECO:0000256" key="1">
    <source>
        <dbReference type="SAM" id="MobiDB-lite"/>
    </source>
</evidence>
<dbReference type="InterPro" id="IPR039424">
    <property type="entry name" value="SBP_5"/>
</dbReference>
<dbReference type="CDD" id="cd08500">
    <property type="entry name" value="PBP2_NikA_DppA_OppA_like_4"/>
    <property type="match status" value="1"/>
</dbReference>
<dbReference type="InterPro" id="IPR000914">
    <property type="entry name" value="SBP_5_dom"/>
</dbReference>
<dbReference type="Gene3D" id="3.40.190.10">
    <property type="entry name" value="Periplasmic binding protein-like II"/>
    <property type="match status" value="1"/>
</dbReference>
<dbReference type="PROSITE" id="PS51318">
    <property type="entry name" value="TAT"/>
    <property type="match status" value="1"/>
</dbReference>
<sequence>MARSGGLDRRTFLYGSALTAGAVTLGACSSSSGSGGSGAKPGAKARKGGSGRGSETKPLPAPAKFQESPTLAARVKSGDLPALEKRLPQEPYVVPHRWLEPGKYGGNLLLAVPTANDLQIRQYMYGHSLLRFVNDGLDIVPGLVASWESNADASEWTLHFRSGLKWSDGQPWTTADIMFWWEDMVLNEEHPDIPPDEAKSGKGTIMKLTAPDERTLVMKFDAPAPLTAARLAGYVNRGNGTTWMEPKHYLKQFHPRYNKAVSKNWATADGEFEKKRDYSSNPQSPTMTGWRLKSYRDGRQAIWERNPYYWCIDKEGRQLPNIDTLTFSVVEDPEVARLQMQEGKLDYVHGPFNGLTLADISGFKKAEQRSGLDVLLWDGGSGTGSMFFFNYDHKDAPMRKLIREPKFRQALSLATKRDEMQKSIYFNTGEQTTGTLSPKAVEYQVNDQGRKVYHDWRDSFVKYDPEKAKALLDQIGVVDKDSDGKREMPDGTKLKIRVDFPADTTKDHQQKNNLLKRDWEAIGLTVTLNPIPPDAFGDEWASGSLDSQAAWEVGNGPDHFAQPAWLLPIEPTRWAPLEGQYFALRGTPQEHEQRDVDPFKRTPPRMEPDPKGPIAKMWKLYDQSKLEPDAVKRRQLAWEIDKIHVTDGPFFMGTVANTPQLVLAHKDLRNVPRKENLALGGFVNPWQHPSPAVYDPEAYFWANPDQHS</sequence>
<proteinExistence type="predicted"/>
<dbReference type="OrthoDB" id="3795999at2"/>
<dbReference type="STRING" id="117157.SAMN04489717_3441"/>
<keyword evidence="4" id="KW-1185">Reference proteome</keyword>